<keyword evidence="2" id="KW-1185">Reference proteome</keyword>
<protein>
    <submittedName>
        <fullName evidence="1">Uncharacterized protein</fullName>
    </submittedName>
</protein>
<dbReference type="RefSeq" id="WP_169241835.1">
    <property type="nucleotide sequence ID" value="NZ_JAAIIG010000018.1"/>
</dbReference>
<proteinExistence type="predicted"/>
<reference evidence="1 2" key="1">
    <citation type="submission" date="2020-02" db="EMBL/GenBank/DDBJ databases">
        <title>Characterization of phylogenetic diversity of novel bifidobacterial species isolated in Czech ZOOs.</title>
        <authorList>
            <person name="Lugli G.A."/>
            <person name="Vera N.B."/>
            <person name="Ventura M."/>
        </authorList>
    </citation>
    <scope>NUCLEOTIDE SEQUENCE [LARGE SCALE GENOMIC DNA]</scope>
    <source>
        <strain evidence="1 2">DSM 109959</strain>
    </source>
</reference>
<comment type="caution">
    <text evidence="1">The sequence shown here is derived from an EMBL/GenBank/DDBJ whole genome shotgun (WGS) entry which is preliminary data.</text>
</comment>
<name>A0A7Y0F018_9BIFI</name>
<dbReference type="Proteomes" id="UP000543419">
    <property type="component" value="Unassembled WGS sequence"/>
</dbReference>
<dbReference type="AlphaFoldDB" id="A0A7Y0F018"/>
<accession>A0A7Y0F018</accession>
<gene>
    <name evidence="1" type="ORF">G1C97_2241</name>
</gene>
<dbReference type="EMBL" id="JAAIIG010000018">
    <property type="protein sequence ID" value="NMM99283.1"/>
    <property type="molecule type" value="Genomic_DNA"/>
</dbReference>
<organism evidence="1 2">
    <name type="scientific">Bifidobacterium olomucense</name>
    <dbReference type="NCBI Taxonomy" id="2675324"/>
    <lineage>
        <taxon>Bacteria</taxon>
        <taxon>Bacillati</taxon>
        <taxon>Actinomycetota</taxon>
        <taxon>Actinomycetes</taxon>
        <taxon>Bifidobacteriales</taxon>
        <taxon>Bifidobacteriaceae</taxon>
        <taxon>Bifidobacterium</taxon>
    </lineage>
</organism>
<evidence type="ECO:0000313" key="1">
    <source>
        <dbReference type="EMBL" id="NMM99283.1"/>
    </source>
</evidence>
<evidence type="ECO:0000313" key="2">
    <source>
        <dbReference type="Proteomes" id="UP000543419"/>
    </source>
</evidence>
<sequence>MRGKNRIQALNRRIKELENNIEWWKGKYSDSQFEVTQLTATLNAQKKANLIEVTKRNKEIMDKAVQEAKQAFTDDKITQIREEEHMKSRREFLNAFAIMWGERLIGIYGHGSGALDVMNRICELVGATDEEKTILLKMDLTRQAKRNLQFHDRQLGEINRQTDFANIK</sequence>